<protein>
    <submittedName>
        <fullName evidence="1">Uncharacterized protein</fullName>
    </submittedName>
</protein>
<reference evidence="2" key="1">
    <citation type="journal article" date="2019" name="Int. J. Syst. Evol. Microbiol.">
        <title>The Global Catalogue of Microorganisms (GCM) 10K type strain sequencing project: providing services to taxonomists for standard genome sequencing and annotation.</title>
        <authorList>
            <consortium name="The Broad Institute Genomics Platform"/>
            <consortium name="The Broad Institute Genome Sequencing Center for Infectious Disease"/>
            <person name="Wu L."/>
            <person name="Ma J."/>
        </authorList>
    </citation>
    <scope>NUCLEOTIDE SEQUENCE [LARGE SCALE GENOMIC DNA]</scope>
    <source>
        <strain evidence="2">JCM 17589</strain>
    </source>
</reference>
<dbReference type="EMBL" id="BAABBU010000037">
    <property type="protein sequence ID" value="GAA4151826.1"/>
    <property type="molecule type" value="Genomic_DNA"/>
</dbReference>
<dbReference type="RefSeq" id="WP_216715933.1">
    <property type="nucleotide sequence ID" value="NZ_BAABBU010000037.1"/>
</dbReference>
<accession>A0ABP7ZAM9</accession>
<evidence type="ECO:0000313" key="1">
    <source>
        <dbReference type="EMBL" id="GAA4151826.1"/>
    </source>
</evidence>
<name>A0ABP7ZAM9_9ACTN</name>
<dbReference type="Proteomes" id="UP001501845">
    <property type="component" value="Unassembled WGS sequence"/>
</dbReference>
<sequence>MKANIDNAVAEIRTVLEQVHALVPNATTSLVGYSLLSSRTQACSTLVSASQRVILNDVAVYFEGKQREIALSMSASHVR</sequence>
<organism evidence="1 2">
    <name type="scientific">Streptomyces tunisiensis</name>
    <dbReference type="NCBI Taxonomy" id="948699"/>
    <lineage>
        <taxon>Bacteria</taxon>
        <taxon>Bacillati</taxon>
        <taxon>Actinomycetota</taxon>
        <taxon>Actinomycetes</taxon>
        <taxon>Kitasatosporales</taxon>
        <taxon>Streptomycetaceae</taxon>
        <taxon>Streptomyces</taxon>
    </lineage>
</organism>
<gene>
    <name evidence="1" type="ORF">GCM10022285_63520</name>
</gene>
<proteinExistence type="predicted"/>
<comment type="caution">
    <text evidence="1">The sequence shown here is derived from an EMBL/GenBank/DDBJ whole genome shotgun (WGS) entry which is preliminary data.</text>
</comment>
<keyword evidence="2" id="KW-1185">Reference proteome</keyword>
<evidence type="ECO:0000313" key="2">
    <source>
        <dbReference type="Proteomes" id="UP001501845"/>
    </source>
</evidence>